<proteinExistence type="predicted"/>
<dbReference type="GO" id="GO:0016757">
    <property type="term" value="F:glycosyltransferase activity"/>
    <property type="evidence" value="ECO:0007669"/>
    <property type="project" value="InterPro"/>
</dbReference>
<accession>A0A075HQM7</accession>
<feature type="domain" description="Glycosyl transferase family 1" evidence="1">
    <location>
        <begin position="201"/>
        <end position="328"/>
    </location>
</feature>
<evidence type="ECO:0000313" key="2">
    <source>
        <dbReference type="EMBL" id="AIF18119.1"/>
    </source>
</evidence>
<dbReference type="InterPro" id="IPR050194">
    <property type="entry name" value="Glycosyltransferase_grp1"/>
</dbReference>
<dbReference type="CDD" id="cd03801">
    <property type="entry name" value="GT4_PimA-like"/>
    <property type="match status" value="1"/>
</dbReference>
<dbReference type="AlphaFoldDB" id="A0A075HQM7"/>
<evidence type="ECO:0000259" key="1">
    <source>
        <dbReference type="Pfam" id="PF00534"/>
    </source>
</evidence>
<reference evidence="2" key="1">
    <citation type="journal article" date="2014" name="Genome Biol. Evol.">
        <title>Pangenome evidence for extensive interdomain horizontal transfer affecting lineage core and shell genes in uncultured planktonic thaumarchaeota and euryarchaeota.</title>
        <authorList>
            <person name="Deschamps P."/>
            <person name="Zivanovic Y."/>
            <person name="Moreira D."/>
            <person name="Rodriguez-Valera F."/>
            <person name="Lopez-Garcia P."/>
        </authorList>
    </citation>
    <scope>NUCLEOTIDE SEQUENCE</scope>
</reference>
<keyword evidence="2" id="KW-0808">Transferase</keyword>
<organism evidence="2">
    <name type="scientific">uncultured marine thaumarchaeote KM3_82_A11</name>
    <dbReference type="NCBI Taxonomy" id="1456301"/>
    <lineage>
        <taxon>Archaea</taxon>
        <taxon>Nitrososphaerota</taxon>
        <taxon>environmental samples</taxon>
    </lineage>
</organism>
<dbReference type="InterPro" id="IPR001296">
    <property type="entry name" value="Glyco_trans_1"/>
</dbReference>
<dbReference type="SUPFAM" id="SSF53756">
    <property type="entry name" value="UDP-Glycosyltransferase/glycogen phosphorylase"/>
    <property type="match status" value="1"/>
</dbReference>
<dbReference type="PANTHER" id="PTHR45947:SF15">
    <property type="entry name" value="TEICHURONIC ACID BIOSYNTHESIS GLYCOSYLTRANSFERASE TUAC-RELATED"/>
    <property type="match status" value="1"/>
</dbReference>
<dbReference type="Pfam" id="PF00534">
    <property type="entry name" value="Glycos_transf_1"/>
    <property type="match status" value="1"/>
</dbReference>
<dbReference type="PANTHER" id="PTHR45947">
    <property type="entry name" value="SULFOQUINOVOSYL TRANSFERASE SQD2"/>
    <property type="match status" value="1"/>
</dbReference>
<dbReference type="EMBL" id="KF901102">
    <property type="protein sequence ID" value="AIF18119.1"/>
    <property type="molecule type" value="Genomic_DNA"/>
</dbReference>
<sequence length="352" mass="40290">MKLLITGDKTRFYHLEGFMNALQKNGIKCKLIYDIEYSNKFFDINIKNRLGKQKKLKKLLDEFGPDVVLLDRLSGIATEITKAGIPFFILLRGNIWEELKWAKETIYTSPQKRLSFLKKQRFIKTCFNNASVILPISKYLENVVRKNIPEKNIELFSADGRDPSEWNQVSGMNLKHPCVGLLQGMNIWGKTRELLILTKVMKELPGVTFYFAGDGFYKDKIIPKLKNFKNFVWLGNLEYPIEVKKFLSEIDVYLLLSGMEGLGQTIIEAFLMEKPVIATNIGGIPELIEDGKTGFLIEAGNHDDLIKKINQVFDQPVVASNMGSKGKETMQENFNWDSIAKKLVLILNRNVQ</sequence>
<protein>
    <submittedName>
        <fullName evidence="2">Glycosyl transferase</fullName>
    </submittedName>
</protein>
<name>A0A075HQM7_9ARCH</name>
<dbReference type="Gene3D" id="3.40.50.2000">
    <property type="entry name" value="Glycogen Phosphorylase B"/>
    <property type="match status" value="2"/>
</dbReference>